<comment type="similarity">
    <text evidence="1 4">Belongs to the peptidase A1 family.</text>
</comment>
<evidence type="ECO:0000259" key="6">
    <source>
        <dbReference type="PROSITE" id="PS51767"/>
    </source>
</evidence>
<organism evidence="7 8">
    <name type="scientific">Bionectria ochroleuca</name>
    <name type="common">Gliocladium roseum</name>
    <dbReference type="NCBI Taxonomy" id="29856"/>
    <lineage>
        <taxon>Eukaryota</taxon>
        <taxon>Fungi</taxon>
        <taxon>Dikarya</taxon>
        <taxon>Ascomycota</taxon>
        <taxon>Pezizomycotina</taxon>
        <taxon>Sordariomycetes</taxon>
        <taxon>Hypocreomycetidae</taxon>
        <taxon>Hypocreales</taxon>
        <taxon>Bionectriaceae</taxon>
        <taxon>Clonostachys</taxon>
    </lineage>
</organism>
<sequence>MIQPSCQDAYLNRCVSLVGSPATTNVFNMRSLVLGVVFSLLAGQVVDANVGFPKAKRGEGFLSVPIGTVDRPHSAKRDTKAIVSELDNREFFYTTDVEIGSPPQKLTLLVDTGSSELWVNPDCANAPSDTQVQQCKTFGRYTPKNSKTPAIGPFGNESIKYGDASDSSTHTSVNLTYYADDITLGDAVIKNQTFGAVVASSGQFAGIFGLAPDMKSGFDGKEPYSLVLNSMLDQGIIAARVFSLDLRHSESTTGAVIYGGIDKSKFIGTLEKLPTIRGSSGEYRLGVSINTMGITIKGQNSTYQLLGEDKKVMLDSGTTITRLRETAAKPILKSLGAIQDTNGYYLVDCKRREEAGSVSFGFGNKTIAVPFSDLIMDFQAAAGLCVVGIVLTTDQQILGDTVLRAGYFTFDWESESVHVAQAANCGDNDIVAVSKGDDPVPSVTGNCQEKDALFTGGPVSTSSQASATQTSSGSSQTTQSGGSQENSGNGSSNDQGAGAHVQVVAWTLMAAAGAGFFMNLLA</sequence>
<dbReference type="GO" id="GO:0004190">
    <property type="term" value="F:aspartic-type endopeptidase activity"/>
    <property type="evidence" value="ECO:0007669"/>
    <property type="project" value="UniProtKB-KW"/>
</dbReference>
<dbReference type="SUPFAM" id="SSF50630">
    <property type="entry name" value="Acid proteases"/>
    <property type="match status" value="1"/>
</dbReference>
<feature type="region of interest" description="Disordered" evidence="5">
    <location>
        <begin position="458"/>
        <end position="496"/>
    </location>
</feature>
<evidence type="ECO:0000256" key="4">
    <source>
        <dbReference type="RuleBase" id="RU000454"/>
    </source>
</evidence>
<keyword evidence="4" id="KW-0378">Hydrolase</keyword>
<dbReference type="PANTHER" id="PTHR47966">
    <property type="entry name" value="BETA-SITE APP-CLEAVING ENZYME, ISOFORM A-RELATED"/>
    <property type="match status" value="1"/>
</dbReference>
<dbReference type="PANTHER" id="PTHR47966:SF65">
    <property type="entry name" value="ASPARTIC-TYPE ENDOPEPTIDASE"/>
    <property type="match status" value="1"/>
</dbReference>
<reference evidence="7" key="1">
    <citation type="submission" date="2020-10" db="EMBL/GenBank/DDBJ databases">
        <title>High-Quality Genome Resource of Clonostachys rosea strain S41 by Oxford Nanopore Long-Read Sequencing.</title>
        <authorList>
            <person name="Wang H."/>
        </authorList>
    </citation>
    <scope>NUCLEOTIDE SEQUENCE</scope>
    <source>
        <strain evidence="7">S41</strain>
    </source>
</reference>
<accession>A0A8H7TRT0</accession>
<dbReference type="InterPro" id="IPR001969">
    <property type="entry name" value="Aspartic_peptidase_AS"/>
</dbReference>
<evidence type="ECO:0000313" key="8">
    <source>
        <dbReference type="Proteomes" id="UP000616885"/>
    </source>
</evidence>
<dbReference type="Pfam" id="PF00026">
    <property type="entry name" value="Asp"/>
    <property type="match status" value="1"/>
</dbReference>
<dbReference type="EMBL" id="JADCTT010000002">
    <property type="protein sequence ID" value="KAF9757376.1"/>
    <property type="molecule type" value="Genomic_DNA"/>
</dbReference>
<comment type="caution">
    <text evidence="7">The sequence shown here is derived from an EMBL/GenBank/DDBJ whole genome shotgun (WGS) entry which is preliminary data.</text>
</comment>
<feature type="active site" evidence="3">
    <location>
        <position position="111"/>
    </location>
</feature>
<feature type="active site" evidence="3">
    <location>
        <position position="315"/>
    </location>
</feature>
<name>A0A8H7TRT0_BIOOC</name>
<evidence type="ECO:0000256" key="2">
    <source>
        <dbReference type="ARBA" id="ARBA00022750"/>
    </source>
</evidence>
<evidence type="ECO:0000256" key="5">
    <source>
        <dbReference type="SAM" id="MobiDB-lite"/>
    </source>
</evidence>
<dbReference type="PROSITE" id="PS51767">
    <property type="entry name" value="PEPTIDASE_A1"/>
    <property type="match status" value="1"/>
</dbReference>
<protein>
    <recommendedName>
        <fullName evidence="6">Peptidase A1 domain-containing protein</fullName>
    </recommendedName>
</protein>
<dbReference type="InterPro" id="IPR021109">
    <property type="entry name" value="Peptidase_aspartic_dom_sf"/>
</dbReference>
<feature type="compositionally biased region" description="Low complexity" evidence="5">
    <location>
        <begin position="460"/>
        <end position="496"/>
    </location>
</feature>
<dbReference type="InterPro" id="IPR033121">
    <property type="entry name" value="PEPTIDASE_A1"/>
</dbReference>
<dbReference type="PRINTS" id="PR00792">
    <property type="entry name" value="PEPSIN"/>
</dbReference>
<dbReference type="Gene3D" id="2.40.70.10">
    <property type="entry name" value="Acid Proteases"/>
    <property type="match status" value="2"/>
</dbReference>
<feature type="domain" description="Peptidase A1" evidence="6">
    <location>
        <begin position="93"/>
        <end position="420"/>
    </location>
</feature>
<evidence type="ECO:0000256" key="1">
    <source>
        <dbReference type="ARBA" id="ARBA00007447"/>
    </source>
</evidence>
<dbReference type="Proteomes" id="UP000616885">
    <property type="component" value="Unassembled WGS sequence"/>
</dbReference>
<keyword evidence="2 4" id="KW-0064">Aspartyl protease</keyword>
<keyword evidence="4" id="KW-0645">Protease</keyword>
<dbReference type="InterPro" id="IPR001461">
    <property type="entry name" value="Aspartic_peptidase_A1"/>
</dbReference>
<dbReference type="GO" id="GO:0006508">
    <property type="term" value="P:proteolysis"/>
    <property type="evidence" value="ECO:0007669"/>
    <property type="project" value="UniProtKB-KW"/>
</dbReference>
<dbReference type="AlphaFoldDB" id="A0A8H7TRT0"/>
<proteinExistence type="inferred from homology"/>
<evidence type="ECO:0000313" key="7">
    <source>
        <dbReference type="EMBL" id="KAF9757376.1"/>
    </source>
</evidence>
<dbReference type="PROSITE" id="PS00141">
    <property type="entry name" value="ASP_PROTEASE"/>
    <property type="match status" value="2"/>
</dbReference>
<evidence type="ECO:0000256" key="3">
    <source>
        <dbReference type="PIRSR" id="PIRSR601461-1"/>
    </source>
</evidence>
<gene>
    <name evidence="7" type="ORF">IM811_008320</name>
</gene>